<gene>
    <name evidence="2" type="ORF">SAMN04489866_104206</name>
</gene>
<evidence type="ECO:0000313" key="3">
    <source>
        <dbReference type="Proteomes" id="UP000198995"/>
    </source>
</evidence>
<dbReference type="AlphaFoldDB" id="A0A1G6W3G1"/>
<feature type="region of interest" description="Disordered" evidence="1">
    <location>
        <begin position="19"/>
        <end position="69"/>
    </location>
</feature>
<feature type="compositionally biased region" description="Basic and acidic residues" evidence="1">
    <location>
        <begin position="38"/>
        <end position="56"/>
    </location>
</feature>
<evidence type="ECO:0000313" key="2">
    <source>
        <dbReference type="EMBL" id="SDD59757.1"/>
    </source>
</evidence>
<accession>A0A1G6W3G1</accession>
<reference evidence="2 3" key="1">
    <citation type="submission" date="2016-10" db="EMBL/GenBank/DDBJ databases">
        <authorList>
            <person name="de Groot N.N."/>
        </authorList>
    </citation>
    <scope>NUCLEOTIDE SEQUENCE [LARGE SCALE GENOMIC DNA]</scope>
    <source>
        <strain evidence="2 3">DSM 20475</strain>
    </source>
</reference>
<proteinExistence type="predicted"/>
<keyword evidence="3" id="KW-1185">Reference proteome</keyword>
<name>A0A1G6W3G1_PEPNI</name>
<dbReference type="Proteomes" id="UP000198995">
    <property type="component" value="Unassembled WGS sequence"/>
</dbReference>
<dbReference type="STRING" id="2741.SAMN04489866_104206"/>
<organism evidence="2 3">
    <name type="scientific">Peptococcus niger</name>
    <dbReference type="NCBI Taxonomy" id="2741"/>
    <lineage>
        <taxon>Bacteria</taxon>
        <taxon>Bacillati</taxon>
        <taxon>Bacillota</taxon>
        <taxon>Clostridia</taxon>
        <taxon>Eubacteriales</taxon>
        <taxon>Peptococcaceae</taxon>
        <taxon>Peptococcus</taxon>
    </lineage>
</organism>
<sequence>MNKNHQDILTKRREYYRRNRAYIRRRDNAGAKRLRQQNPEKYKRIRKIYNEQDKKKTTIRPRQNLGPKK</sequence>
<dbReference type="EMBL" id="FNAF01000004">
    <property type="protein sequence ID" value="SDD59757.1"/>
    <property type="molecule type" value="Genomic_DNA"/>
</dbReference>
<evidence type="ECO:0000256" key="1">
    <source>
        <dbReference type="SAM" id="MobiDB-lite"/>
    </source>
</evidence>
<protein>
    <submittedName>
        <fullName evidence="2">Uncharacterized protein</fullName>
    </submittedName>
</protein>